<name>A0AAN6SXM4_9PEZI</name>
<comment type="caution">
    <text evidence="2">The sequence shown here is derived from an EMBL/GenBank/DDBJ whole genome shotgun (WGS) entry which is preliminary data.</text>
</comment>
<feature type="signal peptide" evidence="1">
    <location>
        <begin position="1"/>
        <end position="28"/>
    </location>
</feature>
<gene>
    <name evidence="2" type="ORF">N658DRAFT_550362</name>
</gene>
<evidence type="ECO:0000256" key="1">
    <source>
        <dbReference type="SAM" id="SignalP"/>
    </source>
</evidence>
<reference evidence="2" key="1">
    <citation type="journal article" date="2023" name="Mol. Phylogenet. Evol.">
        <title>Genome-scale phylogeny and comparative genomics of the fungal order Sordariales.</title>
        <authorList>
            <person name="Hensen N."/>
            <person name="Bonometti L."/>
            <person name="Westerberg I."/>
            <person name="Brannstrom I.O."/>
            <person name="Guillou S."/>
            <person name="Cros-Aarteil S."/>
            <person name="Calhoun S."/>
            <person name="Haridas S."/>
            <person name="Kuo A."/>
            <person name="Mondo S."/>
            <person name="Pangilinan J."/>
            <person name="Riley R."/>
            <person name="LaButti K."/>
            <person name="Andreopoulos B."/>
            <person name="Lipzen A."/>
            <person name="Chen C."/>
            <person name="Yan M."/>
            <person name="Daum C."/>
            <person name="Ng V."/>
            <person name="Clum A."/>
            <person name="Steindorff A."/>
            <person name="Ohm R.A."/>
            <person name="Martin F."/>
            <person name="Silar P."/>
            <person name="Natvig D.O."/>
            <person name="Lalanne C."/>
            <person name="Gautier V."/>
            <person name="Ament-Velasquez S.L."/>
            <person name="Kruys A."/>
            <person name="Hutchinson M.I."/>
            <person name="Powell A.J."/>
            <person name="Barry K."/>
            <person name="Miller A.N."/>
            <person name="Grigoriev I.V."/>
            <person name="Debuchy R."/>
            <person name="Gladieux P."/>
            <person name="Hiltunen Thoren M."/>
            <person name="Johannesson H."/>
        </authorList>
    </citation>
    <scope>NUCLEOTIDE SEQUENCE</scope>
    <source>
        <strain evidence="2">CBS 757.83</strain>
    </source>
</reference>
<dbReference type="Proteomes" id="UP001305647">
    <property type="component" value="Unassembled WGS sequence"/>
</dbReference>
<feature type="chain" id="PRO_5042876702" evidence="1">
    <location>
        <begin position="29"/>
        <end position="193"/>
    </location>
</feature>
<evidence type="ECO:0000313" key="3">
    <source>
        <dbReference type="Proteomes" id="UP001305647"/>
    </source>
</evidence>
<dbReference type="PROSITE" id="PS51257">
    <property type="entry name" value="PROKAR_LIPOPROTEIN"/>
    <property type="match status" value="1"/>
</dbReference>
<dbReference type="AlphaFoldDB" id="A0AAN6SXM4"/>
<evidence type="ECO:0000313" key="2">
    <source>
        <dbReference type="EMBL" id="KAK4097138.1"/>
    </source>
</evidence>
<dbReference type="EMBL" id="MU863684">
    <property type="protein sequence ID" value="KAK4097138.1"/>
    <property type="molecule type" value="Genomic_DNA"/>
</dbReference>
<sequence>MKASTTILLTSVLSFGFASASACTRATAEEVTPYLIDWGVMDKDSASTGGGSGICAGVLEASGVDAFNECINDWADIDVNFARRLAKMKRSLWLLAGRQSTLECTGNEICGAFSAMTDEMFCMDPGSGEWHSADGSTGNWRTGHFDLADGTSGNHCGKNLYFRDFECFLLIDAAAVRLARSAAMKAEYMYSGR</sequence>
<keyword evidence="3" id="KW-1185">Reference proteome</keyword>
<keyword evidence="1" id="KW-0732">Signal</keyword>
<protein>
    <submittedName>
        <fullName evidence="2">Uncharacterized protein</fullName>
    </submittedName>
</protein>
<organism evidence="2 3">
    <name type="scientific">Parathielavia hyrcaniae</name>
    <dbReference type="NCBI Taxonomy" id="113614"/>
    <lineage>
        <taxon>Eukaryota</taxon>
        <taxon>Fungi</taxon>
        <taxon>Dikarya</taxon>
        <taxon>Ascomycota</taxon>
        <taxon>Pezizomycotina</taxon>
        <taxon>Sordariomycetes</taxon>
        <taxon>Sordariomycetidae</taxon>
        <taxon>Sordariales</taxon>
        <taxon>Chaetomiaceae</taxon>
        <taxon>Parathielavia</taxon>
    </lineage>
</organism>
<proteinExistence type="predicted"/>
<accession>A0AAN6SXM4</accession>
<reference evidence="2" key="2">
    <citation type="submission" date="2023-05" db="EMBL/GenBank/DDBJ databases">
        <authorList>
            <consortium name="Lawrence Berkeley National Laboratory"/>
            <person name="Steindorff A."/>
            <person name="Hensen N."/>
            <person name="Bonometti L."/>
            <person name="Westerberg I."/>
            <person name="Brannstrom I.O."/>
            <person name="Guillou S."/>
            <person name="Cros-Aarteil S."/>
            <person name="Calhoun S."/>
            <person name="Haridas S."/>
            <person name="Kuo A."/>
            <person name="Mondo S."/>
            <person name="Pangilinan J."/>
            <person name="Riley R."/>
            <person name="Labutti K."/>
            <person name="Andreopoulos B."/>
            <person name="Lipzen A."/>
            <person name="Chen C."/>
            <person name="Yanf M."/>
            <person name="Daum C."/>
            <person name="Ng V."/>
            <person name="Clum A."/>
            <person name="Ohm R."/>
            <person name="Martin F."/>
            <person name="Silar P."/>
            <person name="Natvig D."/>
            <person name="Lalanne C."/>
            <person name="Gautier V."/>
            <person name="Ament-Velasquez S.L."/>
            <person name="Kruys A."/>
            <person name="Hutchinson M.I."/>
            <person name="Powell A.J."/>
            <person name="Barry K."/>
            <person name="Miller A.N."/>
            <person name="Grigoriev I.V."/>
            <person name="Debuchy R."/>
            <person name="Gladieux P."/>
            <person name="Thoren M.H."/>
            <person name="Johannesson H."/>
        </authorList>
    </citation>
    <scope>NUCLEOTIDE SEQUENCE</scope>
    <source>
        <strain evidence="2">CBS 757.83</strain>
    </source>
</reference>